<evidence type="ECO:0000313" key="2">
    <source>
        <dbReference type="EMBL" id="EDW59916.1"/>
    </source>
</evidence>
<proteinExistence type="predicted"/>
<name>B4LLZ6_DROVI</name>
<evidence type="ECO:0000313" key="3">
    <source>
        <dbReference type="Proteomes" id="UP000008792"/>
    </source>
</evidence>
<dbReference type="HOGENOM" id="CLU_1679773_0_0_1"/>
<protein>
    <submittedName>
        <fullName evidence="2">Uncharacterized protein</fullName>
    </submittedName>
</protein>
<dbReference type="Proteomes" id="UP000008792">
    <property type="component" value="Unassembled WGS sequence"/>
</dbReference>
<dbReference type="AlphaFoldDB" id="B4LLZ6"/>
<sequence>MVESSLASTESELDAEIERFGRRESESEIETDEEVRENTLKNSQQKKAVDENSEICENAEARQISSDGESPEEESKRAARKARRKDARNIRFNISDSDIQLDEKSENPIQLQTEVKVSNEVVATASSSTQTSTNHLECKDTTGIDVFFDEEDDEDDEDEDGLLKTTKEDTIKAKMEFLNFFEIPSLSDISEDKKET</sequence>
<dbReference type="InParanoid" id="B4LLZ6"/>
<feature type="compositionally biased region" description="Polar residues" evidence="1">
    <location>
        <begin position="1"/>
        <end position="10"/>
    </location>
</feature>
<dbReference type="EMBL" id="CH940648">
    <property type="protein sequence ID" value="EDW59916.1"/>
    <property type="molecule type" value="Genomic_DNA"/>
</dbReference>
<reference evidence="2 3" key="1">
    <citation type="journal article" date="2007" name="Nature">
        <title>Evolution of genes and genomes on the Drosophila phylogeny.</title>
        <authorList>
            <consortium name="Drosophila 12 Genomes Consortium"/>
            <person name="Clark A.G."/>
            <person name="Eisen M.B."/>
            <person name="Smith D.R."/>
            <person name="Bergman C.M."/>
            <person name="Oliver B."/>
            <person name="Markow T.A."/>
            <person name="Kaufman T.C."/>
            <person name="Kellis M."/>
            <person name="Gelbart W."/>
            <person name="Iyer V.N."/>
            <person name="Pollard D.A."/>
            <person name="Sackton T.B."/>
            <person name="Larracuente A.M."/>
            <person name="Singh N.D."/>
            <person name="Abad J.P."/>
            <person name="Abt D.N."/>
            <person name="Adryan B."/>
            <person name="Aguade M."/>
            <person name="Akashi H."/>
            <person name="Anderson W.W."/>
            <person name="Aquadro C.F."/>
            <person name="Ardell D.H."/>
            <person name="Arguello R."/>
            <person name="Artieri C.G."/>
            <person name="Barbash D.A."/>
            <person name="Barker D."/>
            <person name="Barsanti P."/>
            <person name="Batterham P."/>
            <person name="Batzoglou S."/>
            <person name="Begun D."/>
            <person name="Bhutkar A."/>
            <person name="Blanco E."/>
            <person name="Bosak S.A."/>
            <person name="Bradley R.K."/>
            <person name="Brand A.D."/>
            <person name="Brent M.R."/>
            <person name="Brooks A.N."/>
            <person name="Brown R.H."/>
            <person name="Butlin R.K."/>
            <person name="Caggese C."/>
            <person name="Calvi B.R."/>
            <person name="Bernardo de Carvalho A."/>
            <person name="Caspi A."/>
            <person name="Castrezana S."/>
            <person name="Celniker S.E."/>
            <person name="Chang J.L."/>
            <person name="Chapple C."/>
            <person name="Chatterji S."/>
            <person name="Chinwalla A."/>
            <person name="Civetta A."/>
            <person name="Clifton S.W."/>
            <person name="Comeron J.M."/>
            <person name="Costello J.C."/>
            <person name="Coyne J.A."/>
            <person name="Daub J."/>
            <person name="David R.G."/>
            <person name="Delcher A.L."/>
            <person name="Delehaunty K."/>
            <person name="Do C.B."/>
            <person name="Ebling H."/>
            <person name="Edwards K."/>
            <person name="Eickbush T."/>
            <person name="Evans J.D."/>
            <person name="Filipski A."/>
            <person name="Findeiss S."/>
            <person name="Freyhult E."/>
            <person name="Fulton L."/>
            <person name="Fulton R."/>
            <person name="Garcia A.C."/>
            <person name="Gardiner A."/>
            <person name="Garfield D.A."/>
            <person name="Garvin B.E."/>
            <person name="Gibson G."/>
            <person name="Gilbert D."/>
            <person name="Gnerre S."/>
            <person name="Godfrey J."/>
            <person name="Good R."/>
            <person name="Gotea V."/>
            <person name="Gravely B."/>
            <person name="Greenberg A.J."/>
            <person name="Griffiths-Jones S."/>
            <person name="Gross S."/>
            <person name="Guigo R."/>
            <person name="Gustafson E.A."/>
            <person name="Haerty W."/>
            <person name="Hahn M.W."/>
            <person name="Halligan D.L."/>
            <person name="Halpern A.L."/>
            <person name="Halter G.M."/>
            <person name="Han M.V."/>
            <person name="Heger A."/>
            <person name="Hillier L."/>
            <person name="Hinrichs A.S."/>
            <person name="Holmes I."/>
            <person name="Hoskins R.A."/>
            <person name="Hubisz M.J."/>
            <person name="Hultmark D."/>
            <person name="Huntley M.A."/>
            <person name="Jaffe D.B."/>
            <person name="Jagadeeshan S."/>
            <person name="Jeck W.R."/>
            <person name="Johnson J."/>
            <person name="Jones C.D."/>
            <person name="Jordan W.C."/>
            <person name="Karpen G.H."/>
            <person name="Kataoka E."/>
            <person name="Keightley P.D."/>
            <person name="Kheradpour P."/>
            <person name="Kirkness E.F."/>
            <person name="Koerich L.B."/>
            <person name="Kristiansen K."/>
            <person name="Kudrna D."/>
            <person name="Kulathinal R.J."/>
            <person name="Kumar S."/>
            <person name="Kwok R."/>
            <person name="Lander E."/>
            <person name="Langley C.H."/>
            <person name="Lapoint R."/>
            <person name="Lazzaro B.P."/>
            <person name="Lee S.J."/>
            <person name="Levesque L."/>
            <person name="Li R."/>
            <person name="Lin C.F."/>
            <person name="Lin M.F."/>
            <person name="Lindblad-Toh K."/>
            <person name="Llopart A."/>
            <person name="Long M."/>
            <person name="Low L."/>
            <person name="Lozovsky E."/>
            <person name="Lu J."/>
            <person name="Luo M."/>
            <person name="Machado C.A."/>
            <person name="Makalowski W."/>
            <person name="Marzo M."/>
            <person name="Matsuda M."/>
            <person name="Matzkin L."/>
            <person name="McAllister B."/>
            <person name="McBride C.S."/>
            <person name="McKernan B."/>
            <person name="McKernan K."/>
            <person name="Mendez-Lago M."/>
            <person name="Minx P."/>
            <person name="Mollenhauer M.U."/>
            <person name="Montooth K."/>
            <person name="Mount S.M."/>
            <person name="Mu X."/>
            <person name="Myers E."/>
            <person name="Negre B."/>
            <person name="Newfeld S."/>
            <person name="Nielsen R."/>
            <person name="Noor M.A."/>
            <person name="O'Grady P."/>
            <person name="Pachter L."/>
            <person name="Papaceit M."/>
            <person name="Parisi M.J."/>
            <person name="Parisi M."/>
            <person name="Parts L."/>
            <person name="Pedersen J.S."/>
            <person name="Pesole G."/>
            <person name="Phillippy A.M."/>
            <person name="Ponting C.P."/>
            <person name="Pop M."/>
            <person name="Porcelli D."/>
            <person name="Powell J.R."/>
            <person name="Prohaska S."/>
            <person name="Pruitt K."/>
            <person name="Puig M."/>
            <person name="Quesneville H."/>
            <person name="Ram K.R."/>
            <person name="Rand D."/>
            <person name="Rasmussen M.D."/>
            <person name="Reed L.K."/>
            <person name="Reenan R."/>
            <person name="Reily A."/>
            <person name="Remington K.A."/>
            <person name="Rieger T.T."/>
            <person name="Ritchie M.G."/>
            <person name="Robin C."/>
            <person name="Rogers Y.H."/>
            <person name="Rohde C."/>
            <person name="Rozas J."/>
            <person name="Rubenfield M.J."/>
            <person name="Ruiz A."/>
            <person name="Russo S."/>
            <person name="Salzberg S.L."/>
            <person name="Sanchez-Gracia A."/>
            <person name="Saranga D.J."/>
            <person name="Sato H."/>
            <person name="Schaeffer S.W."/>
            <person name="Schatz M.C."/>
            <person name="Schlenke T."/>
            <person name="Schwartz R."/>
            <person name="Segarra C."/>
            <person name="Singh R.S."/>
            <person name="Sirot L."/>
            <person name="Sirota M."/>
            <person name="Sisneros N.B."/>
            <person name="Smith C.D."/>
            <person name="Smith T.F."/>
            <person name="Spieth J."/>
            <person name="Stage D.E."/>
            <person name="Stark A."/>
            <person name="Stephan W."/>
            <person name="Strausberg R.L."/>
            <person name="Strempel S."/>
            <person name="Sturgill D."/>
            <person name="Sutton G."/>
            <person name="Sutton G.G."/>
            <person name="Tao W."/>
            <person name="Teichmann S."/>
            <person name="Tobari Y.N."/>
            <person name="Tomimura Y."/>
            <person name="Tsolas J.M."/>
            <person name="Valente V.L."/>
            <person name="Venter E."/>
            <person name="Venter J.C."/>
            <person name="Vicario S."/>
            <person name="Vieira F.G."/>
            <person name="Vilella A.J."/>
            <person name="Villasante A."/>
            <person name="Walenz B."/>
            <person name="Wang J."/>
            <person name="Wasserman M."/>
            <person name="Watts T."/>
            <person name="Wilson D."/>
            <person name="Wilson R.K."/>
            <person name="Wing R.A."/>
            <person name="Wolfner M.F."/>
            <person name="Wong A."/>
            <person name="Wong G.K."/>
            <person name="Wu C.I."/>
            <person name="Wu G."/>
            <person name="Yamamoto D."/>
            <person name="Yang H.P."/>
            <person name="Yang S.P."/>
            <person name="Yorke J.A."/>
            <person name="Yoshida K."/>
            <person name="Zdobnov E."/>
            <person name="Zhang P."/>
            <person name="Zhang Y."/>
            <person name="Zimin A.V."/>
            <person name="Baldwin J."/>
            <person name="Abdouelleil A."/>
            <person name="Abdulkadir J."/>
            <person name="Abebe A."/>
            <person name="Abera B."/>
            <person name="Abreu J."/>
            <person name="Acer S.C."/>
            <person name="Aftuck L."/>
            <person name="Alexander A."/>
            <person name="An P."/>
            <person name="Anderson E."/>
            <person name="Anderson S."/>
            <person name="Arachi H."/>
            <person name="Azer M."/>
            <person name="Bachantsang P."/>
            <person name="Barry A."/>
            <person name="Bayul T."/>
            <person name="Berlin A."/>
            <person name="Bessette D."/>
            <person name="Bloom T."/>
            <person name="Blye J."/>
            <person name="Boguslavskiy L."/>
            <person name="Bonnet C."/>
            <person name="Boukhgalter B."/>
            <person name="Bourzgui I."/>
            <person name="Brown A."/>
            <person name="Cahill P."/>
            <person name="Channer S."/>
            <person name="Cheshatsang Y."/>
            <person name="Chuda L."/>
            <person name="Citroen M."/>
            <person name="Collymore A."/>
            <person name="Cooke P."/>
            <person name="Costello M."/>
            <person name="D'Aco K."/>
            <person name="Daza R."/>
            <person name="De Haan G."/>
            <person name="DeGray S."/>
            <person name="DeMaso C."/>
            <person name="Dhargay N."/>
            <person name="Dooley K."/>
            <person name="Dooley E."/>
            <person name="Doricent M."/>
            <person name="Dorje P."/>
            <person name="Dorjee K."/>
            <person name="Dupes A."/>
            <person name="Elong R."/>
            <person name="Falk J."/>
            <person name="Farina A."/>
            <person name="Faro S."/>
            <person name="Ferguson D."/>
            <person name="Fisher S."/>
            <person name="Foley C.D."/>
            <person name="Franke A."/>
            <person name="Friedrich D."/>
            <person name="Gadbois L."/>
            <person name="Gearin G."/>
            <person name="Gearin C.R."/>
            <person name="Giannoukos G."/>
            <person name="Goode T."/>
            <person name="Graham J."/>
            <person name="Grandbois E."/>
            <person name="Grewal S."/>
            <person name="Gyaltsen K."/>
            <person name="Hafez N."/>
            <person name="Hagos B."/>
            <person name="Hall J."/>
            <person name="Henson C."/>
            <person name="Hollinger A."/>
            <person name="Honan T."/>
            <person name="Huard M.D."/>
            <person name="Hughes L."/>
            <person name="Hurhula B."/>
            <person name="Husby M.E."/>
            <person name="Kamat A."/>
            <person name="Kanga B."/>
            <person name="Kashin S."/>
            <person name="Khazanovich D."/>
            <person name="Kisner P."/>
            <person name="Lance K."/>
            <person name="Lara M."/>
            <person name="Lee W."/>
            <person name="Lennon N."/>
            <person name="Letendre F."/>
            <person name="LeVine R."/>
            <person name="Lipovsky A."/>
            <person name="Liu X."/>
            <person name="Liu J."/>
            <person name="Liu S."/>
            <person name="Lokyitsang T."/>
            <person name="Lokyitsang Y."/>
            <person name="Lubonja R."/>
            <person name="Lui A."/>
            <person name="MacDonald P."/>
            <person name="Magnisalis V."/>
            <person name="Maru K."/>
            <person name="Matthews C."/>
            <person name="McCusker W."/>
            <person name="McDonough S."/>
            <person name="Mehta T."/>
            <person name="Meldrim J."/>
            <person name="Meneus L."/>
            <person name="Mihai O."/>
            <person name="Mihalev A."/>
            <person name="Mihova T."/>
            <person name="Mittelman R."/>
            <person name="Mlenga V."/>
            <person name="Montmayeur A."/>
            <person name="Mulrain L."/>
            <person name="Navidi A."/>
            <person name="Naylor J."/>
            <person name="Negash T."/>
            <person name="Nguyen T."/>
            <person name="Nguyen N."/>
            <person name="Nicol R."/>
            <person name="Norbu C."/>
            <person name="Norbu N."/>
            <person name="Novod N."/>
            <person name="O'Neill B."/>
            <person name="Osman S."/>
            <person name="Markiewicz E."/>
            <person name="Oyono O.L."/>
            <person name="Patti C."/>
            <person name="Phunkhang P."/>
            <person name="Pierre F."/>
            <person name="Priest M."/>
            <person name="Raghuraman S."/>
            <person name="Rege F."/>
            <person name="Reyes R."/>
            <person name="Rise C."/>
            <person name="Rogov P."/>
            <person name="Ross K."/>
            <person name="Ryan E."/>
            <person name="Settipalli S."/>
            <person name="Shea T."/>
            <person name="Sherpa N."/>
            <person name="Shi L."/>
            <person name="Shih D."/>
            <person name="Sparrow T."/>
            <person name="Spaulding J."/>
            <person name="Stalker J."/>
            <person name="Stange-Thomann N."/>
            <person name="Stavropoulos S."/>
            <person name="Stone C."/>
            <person name="Strader C."/>
            <person name="Tesfaye S."/>
            <person name="Thomson T."/>
            <person name="Thoulutsang Y."/>
            <person name="Thoulutsang D."/>
            <person name="Topham K."/>
            <person name="Topping I."/>
            <person name="Tsamla T."/>
            <person name="Vassiliev H."/>
            <person name="Vo A."/>
            <person name="Wangchuk T."/>
            <person name="Wangdi T."/>
            <person name="Weiand M."/>
            <person name="Wilkinson J."/>
            <person name="Wilson A."/>
            <person name="Yadav S."/>
            <person name="Young G."/>
            <person name="Yu Q."/>
            <person name="Zembek L."/>
            <person name="Zhong D."/>
            <person name="Zimmer A."/>
            <person name="Zwirko Z."/>
            <person name="Jaffe D.B."/>
            <person name="Alvarez P."/>
            <person name="Brockman W."/>
            <person name="Butler J."/>
            <person name="Chin C."/>
            <person name="Gnerre S."/>
            <person name="Grabherr M."/>
            <person name="Kleber M."/>
            <person name="Mauceli E."/>
            <person name="MacCallum I."/>
        </authorList>
    </citation>
    <scope>NUCLEOTIDE SEQUENCE [LARGE SCALE GENOMIC DNA]</scope>
    <source>
        <strain evidence="3">Tucson 15010-1051.87</strain>
    </source>
</reference>
<feature type="region of interest" description="Disordered" evidence="1">
    <location>
        <begin position="1"/>
        <end position="87"/>
    </location>
</feature>
<keyword evidence="3" id="KW-1185">Reference proteome</keyword>
<evidence type="ECO:0000256" key="1">
    <source>
        <dbReference type="SAM" id="MobiDB-lite"/>
    </source>
</evidence>
<accession>B4LLZ6</accession>
<organism evidence="2 3">
    <name type="scientific">Drosophila virilis</name>
    <name type="common">Fruit fly</name>
    <dbReference type="NCBI Taxonomy" id="7244"/>
    <lineage>
        <taxon>Eukaryota</taxon>
        <taxon>Metazoa</taxon>
        <taxon>Ecdysozoa</taxon>
        <taxon>Arthropoda</taxon>
        <taxon>Hexapoda</taxon>
        <taxon>Insecta</taxon>
        <taxon>Pterygota</taxon>
        <taxon>Neoptera</taxon>
        <taxon>Endopterygota</taxon>
        <taxon>Diptera</taxon>
        <taxon>Brachycera</taxon>
        <taxon>Muscomorpha</taxon>
        <taxon>Ephydroidea</taxon>
        <taxon>Drosophilidae</taxon>
        <taxon>Drosophila</taxon>
    </lineage>
</organism>
<gene>
    <name evidence="2" type="primary">Dvir\GJ21199</name>
    <name evidence="2" type="ORF">Dvir_GJ21199</name>
</gene>
<feature type="compositionally biased region" description="Basic and acidic residues" evidence="1">
    <location>
        <begin position="16"/>
        <end position="26"/>
    </location>
</feature>